<dbReference type="GO" id="GO:0005634">
    <property type="term" value="C:nucleus"/>
    <property type="evidence" value="ECO:0007669"/>
    <property type="project" value="UniProtKB-SubCell"/>
</dbReference>
<keyword evidence="1 4" id="KW-0963">Cytoplasm</keyword>
<dbReference type="PROSITE" id="PS00388">
    <property type="entry name" value="PROTEASOME_ALPHA_1"/>
    <property type="match status" value="1"/>
</dbReference>
<gene>
    <name evidence="6" type="ORF">BYL167_LOCUS17449</name>
    <name evidence="7" type="ORF">GIL414_LOCUS72628</name>
</gene>
<dbReference type="InterPro" id="IPR000426">
    <property type="entry name" value="Proteasome_asu_N"/>
</dbReference>
<evidence type="ECO:0000256" key="4">
    <source>
        <dbReference type="RuleBase" id="RU000551"/>
    </source>
</evidence>
<evidence type="ECO:0000256" key="2">
    <source>
        <dbReference type="ARBA" id="ARBA00022942"/>
    </source>
</evidence>
<comment type="subcellular location">
    <subcellularLocation>
        <location evidence="4">Cytoplasm</location>
    </subcellularLocation>
    <subcellularLocation>
        <location evidence="4">Nucleus</location>
    </subcellularLocation>
</comment>
<organism evidence="6 8">
    <name type="scientific">Rotaria magnacalcarata</name>
    <dbReference type="NCBI Taxonomy" id="392030"/>
    <lineage>
        <taxon>Eukaryota</taxon>
        <taxon>Metazoa</taxon>
        <taxon>Spiralia</taxon>
        <taxon>Gnathifera</taxon>
        <taxon>Rotifera</taxon>
        <taxon>Eurotatoria</taxon>
        <taxon>Bdelloidea</taxon>
        <taxon>Philodinida</taxon>
        <taxon>Philodinidae</taxon>
        <taxon>Rotaria</taxon>
    </lineage>
</organism>
<dbReference type="Pfam" id="PF00227">
    <property type="entry name" value="Proteasome"/>
    <property type="match status" value="1"/>
</dbReference>
<evidence type="ECO:0000256" key="1">
    <source>
        <dbReference type="ARBA" id="ARBA00022490"/>
    </source>
</evidence>
<dbReference type="InterPro" id="IPR050115">
    <property type="entry name" value="Proteasome_alpha"/>
</dbReference>
<proteinExistence type="inferred from homology"/>
<comment type="caution">
    <text evidence="6">The sequence shown here is derived from an EMBL/GenBank/DDBJ whole genome shotgun (WGS) entry which is preliminary data.</text>
</comment>
<dbReference type="Proteomes" id="UP000681720">
    <property type="component" value="Unassembled WGS sequence"/>
</dbReference>
<dbReference type="InterPro" id="IPR029055">
    <property type="entry name" value="Ntn_hydrolases_N"/>
</dbReference>
<comment type="subunit">
    <text evidence="4">The 26S proteasome consists of a 20S proteasome core and two 19S regulatory subunits.</text>
</comment>
<reference evidence="6" key="1">
    <citation type="submission" date="2021-02" db="EMBL/GenBank/DDBJ databases">
        <authorList>
            <person name="Nowell W R."/>
        </authorList>
    </citation>
    <scope>NUCLEOTIDE SEQUENCE</scope>
</reference>
<dbReference type="SUPFAM" id="SSF56235">
    <property type="entry name" value="N-terminal nucleophile aminohydrolases (Ntn hydrolases)"/>
    <property type="match status" value="1"/>
</dbReference>
<dbReference type="GO" id="GO:0006511">
    <property type="term" value="P:ubiquitin-dependent protein catabolic process"/>
    <property type="evidence" value="ECO:0007669"/>
    <property type="project" value="InterPro"/>
</dbReference>
<keyword evidence="2 4" id="KW-0647">Proteasome</keyword>
<name>A0A8S2PWQ2_9BILA</name>
<dbReference type="Proteomes" id="UP000681967">
    <property type="component" value="Unassembled WGS sequence"/>
</dbReference>
<accession>A0A8S2PWQ2</accession>
<sequence length="95" mass="10462">MARRYDTRATIFSPEGRLYQVEYALEAISHSGASLGILADDGVVLAGEKRNISPLLDDVKYSEKIYKIHDDLCCSVSGITSDANVLINELRMIGQ</sequence>
<dbReference type="GO" id="GO:0005737">
    <property type="term" value="C:cytoplasm"/>
    <property type="evidence" value="ECO:0007669"/>
    <property type="project" value="UniProtKB-SubCell"/>
</dbReference>
<dbReference type="InterPro" id="IPR001353">
    <property type="entry name" value="Proteasome_sua/b"/>
</dbReference>
<dbReference type="AlphaFoldDB" id="A0A8S2PWQ2"/>
<dbReference type="EMBL" id="CAJOBJ010336825">
    <property type="protein sequence ID" value="CAF5189964.1"/>
    <property type="molecule type" value="Genomic_DNA"/>
</dbReference>
<evidence type="ECO:0000313" key="7">
    <source>
        <dbReference type="EMBL" id="CAF5189964.1"/>
    </source>
</evidence>
<dbReference type="GO" id="GO:0019773">
    <property type="term" value="C:proteasome core complex, alpha-subunit complex"/>
    <property type="evidence" value="ECO:0007669"/>
    <property type="project" value="InterPro"/>
</dbReference>
<feature type="domain" description="Proteasome alpha-type subunits" evidence="5">
    <location>
        <begin position="5"/>
        <end position="27"/>
    </location>
</feature>
<dbReference type="SMART" id="SM00948">
    <property type="entry name" value="Proteasome_A_N"/>
    <property type="match status" value="1"/>
</dbReference>
<dbReference type="PROSITE" id="PS00854">
    <property type="entry name" value="PROTEASOME_BETA_1"/>
    <property type="match status" value="1"/>
</dbReference>
<evidence type="ECO:0000256" key="3">
    <source>
        <dbReference type="ARBA" id="ARBA00023242"/>
    </source>
</evidence>
<keyword evidence="3 4" id="KW-0539">Nucleus</keyword>
<dbReference type="Gene3D" id="3.60.20.10">
    <property type="entry name" value="Glutamine Phosphoribosylpyrophosphate, subunit 1, domain 1"/>
    <property type="match status" value="1"/>
</dbReference>
<comment type="similarity">
    <text evidence="4">Belongs to the peptidase T1A family.</text>
</comment>
<dbReference type="PANTHER" id="PTHR11599">
    <property type="entry name" value="PROTEASOME SUBUNIT ALPHA/BETA"/>
    <property type="match status" value="1"/>
</dbReference>
<dbReference type="EMBL" id="CAJOBH010006914">
    <property type="protein sequence ID" value="CAF4069804.1"/>
    <property type="molecule type" value="Genomic_DNA"/>
</dbReference>
<protein>
    <recommendedName>
        <fullName evidence="4">Proteasome subunit alpha type</fullName>
    </recommendedName>
</protein>
<evidence type="ECO:0000313" key="6">
    <source>
        <dbReference type="EMBL" id="CAF4069804.1"/>
    </source>
</evidence>
<evidence type="ECO:0000259" key="5">
    <source>
        <dbReference type="PROSITE" id="PS00388"/>
    </source>
</evidence>
<evidence type="ECO:0000313" key="8">
    <source>
        <dbReference type="Proteomes" id="UP000681967"/>
    </source>
</evidence>
<dbReference type="Pfam" id="PF10584">
    <property type="entry name" value="Proteasome_A_N"/>
    <property type="match status" value="1"/>
</dbReference>
<feature type="non-terminal residue" evidence="6">
    <location>
        <position position="95"/>
    </location>
</feature>
<dbReference type="InterPro" id="IPR016050">
    <property type="entry name" value="Proteasome_bsu_CS"/>
</dbReference>